<name>A0A238WYJ8_9RHOB</name>
<dbReference type="PANTHER" id="PTHR44591:SF3">
    <property type="entry name" value="RESPONSE REGULATORY DOMAIN-CONTAINING PROTEIN"/>
    <property type="match status" value="1"/>
</dbReference>
<sequence>MLATNTAPQTSNSFRPAFTRLRVLILDDSELDRLRLIRMCDRAGIAVETVEASDLKTFSDALDQSAFDLVFVDYLLAEETGLQAVEVLRSRIDPASCAVIMLVGVGRIQTAVEAIRKGCSDYLLKEELTTATLRHSVDAAIEQLCSQREASKESTLDAALERTVGQNLNKFSRSMRSLLSTTLLRTARARESTMPKQDNIDQIEDDCFKILKVLSDFHADTVSLLERSARRRLPKGPGV</sequence>
<dbReference type="InterPro" id="IPR001789">
    <property type="entry name" value="Sig_transdc_resp-reg_receiver"/>
</dbReference>
<dbReference type="OrthoDB" id="7857827at2"/>
<organism evidence="4 5">
    <name type="scientific">Puniceibacterium sediminis</name>
    <dbReference type="NCBI Taxonomy" id="1608407"/>
    <lineage>
        <taxon>Bacteria</taxon>
        <taxon>Pseudomonadati</taxon>
        <taxon>Pseudomonadota</taxon>
        <taxon>Alphaproteobacteria</taxon>
        <taxon>Rhodobacterales</taxon>
        <taxon>Paracoccaceae</taxon>
        <taxon>Puniceibacterium</taxon>
    </lineage>
</organism>
<protein>
    <submittedName>
        <fullName evidence="4">Response regulator receiver domain-containing protein</fullName>
    </submittedName>
</protein>
<evidence type="ECO:0000313" key="4">
    <source>
        <dbReference type="EMBL" id="SNR51636.1"/>
    </source>
</evidence>
<dbReference type="SUPFAM" id="SSF52172">
    <property type="entry name" value="CheY-like"/>
    <property type="match status" value="1"/>
</dbReference>
<feature type="modified residue" description="4-aspartylphosphate" evidence="2">
    <location>
        <position position="73"/>
    </location>
</feature>
<dbReference type="Pfam" id="PF00072">
    <property type="entry name" value="Response_reg"/>
    <property type="match status" value="1"/>
</dbReference>
<dbReference type="InterPro" id="IPR011006">
    <property type="entry name" value="CheY-like_superfamily"/>
</dbReference>
<evidence type="ECO:0000313" key="5">
    <source>
        <dbReference type="Proteomes" id="UP000198417"/>
    </source>
</evidence>
<dbReference type="SMART" id="SM00448">
    <property type="entry name" value="REC"/>
    <property type="match status" value="1"/>
</dbReference>
<dbReference type="InterPro" id="IPR050595">
    <property type="entry name" value="Bact_response_regulator"/>
</dbReference>
<evidence type="ECO:0000256" key="1">
    <source>
        <dbReference type="ARBA" id="ARBA00022553"/>
    </source>
</evidence>
<keyword evidence="1 2" id="KW-0597">Phosphoprotein</keyword>
<dbReference type="GO" id="GO:0000160">
    <property type="term" value="P:phosphorelay signal transduction system"/>
    <property type="evidence" value="ECO:0007669"/>
    <property type="project" value="InterPro"/>
</dbReference>
<dbReference type="PROSITE" id="PS50110">
    <property type="entry name" value="RESPONSE_REGULATORY"/>
    <property type="match status" value="1"/>
</dbReference>
<evidence type="ECO:0000256" key="2">
    <source>
        <dbReference type="PROSITE-ProRule" id="PRU00169"/>
    </source>
</evidence>
<gene>
    <name evidence="4" type="ORF">SAMN06265370_10875</name>
</gene>
<keyword evidence="5" id="KW-1185">Reference proteome</keyword>
<reference evidence="4 5" key="1">
    <citation type="submission" date="2017-06" db="EMBL/GenBank/DDBJ databases">
        <authorList>
            <person name="Kim H.J."/>
            <person name="Triplett B.A."/>
        </authorList>
    </citation>
    <scope>NUCLEOTIDE SEQUENCE [LARGE SCALE GENOMIC DNA]</scope>
    <source>
        <strain evidence="4 5">DSM 29052</strain>
    </source>
</reference>
<dbReference type="Proteomes" id="UP000198417">
    <property type="component" value="Unassembled WGS sequence"/>
</dbReference>
<dbReference type="EMBL" id="FZNN01000008">
    <property type="protein sequence ID" value="SNR51636.1"/>
    <property type="molecule type" value="Genomic_DNA"/>
</dbReference>
<dbReference type="CDD" id="cd00156">
    <property type="entry name" value="REC"/>
    <property type="match status" value="1"/>
</dbReference>
<dbReference type="Gene3D" id="3.40.50.2300">
    <property type="match status" value="1"/>
</dbReference>
<accession>A0A238WYJ8</accession>
<proteinExistence type="predicted"/>
<dbReference type="PANTHER" id="PTHR44591">
    <property type="entry name" value="STRESS RESPONSE REGULATOR PROTEIN 1"/>
    <property type="match status" value="1"/>
</dbReference>
<dbReference type="AlphaFoldDB" id="A0A238WYJ8"/>
<feature type="domain" description="Response regulatory" evidence="3">
    <location>
        <begin position="22"/>
        <end position="140"/>
    </location>
</feature>
<dbReference type="RefSeq" id="WP_089270493.1">
    <property type="nucleotide sequence ID" value="NZ_FZNN01000008.1"/>
</dbReference>
<evidence type="ECO:0000259" key="3">
    <source>
        <dbReference type="PROSITE" id="PS50110"/>
    </source>
</evidence>